<feature type="transmembrane region" description="Helical" evidence="7">
    <location>
        <begin position="12"/>
        <end position="33"/>
    </location>
</feature>
<evidence type="ECO:0000256" key="2">
    <source>
        <dbReference type="ARBA" id="ARBA00010271"/>
    </source>
</evidence>
<dbReference type="AlphaFoldDB" id="A0A2P2K2A6"/>
<evidence type="ECO:0000256" key="6">
    <source>
        <dbReference type="SAM" id="MobiDB-lite"/>
    </source>
</evidence>
<feature type="domain" description="Exostosin GT47" evidence="8">
    <location>
        <begin position="329"/>
        <end position="609"/>
    </location>
</feature>
<dbReference type="Pfam" id="PF03016">
    <property type="entry name" value="Exostosin_GT47"/>
    <property type="match status" value="1"/>
</dbReference>
<keyword evidence="7" id="KW-0472">Membrane</keyword>
<evidence type="ECO:0000256" key="1">
    <source>
        <dbReference type="ARBA" id="ARBA00004323"/>
    </source>
</evidence>
<dbReference type="GO" id="GO:0016757">
    <property type="term" value="F:glycosyltransferase activity"/>
    <property type="evidence" value="ECO:0007669"/>
    <property type="project" value="UniProtKB-KW"/>
</dbReference>
<evidence type="ECO:0000256" key="3">
    <source>
        <dbReference type="ARBA" id="ARBA00022676"/>
    </source>
</evidence>
<evidence type="ECO:0000256" key="5">
    <source>
        <dbReference type="ARBA" id="ARBA00023034"/>
    </source>
</evidence>
<reference evidence="9" key="1">
    <citation type="submission" date="2018-02" db="EMBL/GenBank/DDBJ databases">
        <title>Rhizophora mucronata_Transcriptome.</title>
        <authorList>
            <person name="Meera S.P."/>
            <person name="Sreeshan A."/>
            <person name="Augustine A."/>
        </authorList>
    </citation>
    <scope>NUCLEOTIDE SEQUENCE</scope>
    <source>
        <tissue evidence="9">Leaf</tissue>
    </source>
</reference>
<keyword evidence="5" id="KW-0333">Golgi apparatus</keyword>
<dbReference type="PANTHER" id="PTHR11062:SF108">
    <property type="entry name" value="EXOSTOSIN FAMILY PROTEIN"/>
    <property type="match status" value="1"/>
</dbReference>
<dbReference type="EMBL" id="GGEC01019357">
    <property type="protein sequence ID" value="MBW99840.1"/>
    <property type="molecule type" value="Transcribed_RNA"/>
</dbReference>
<dbReference type="PANTHER" id="PTHR11062">
    <property type="entry name" value="EXOSTOSIN HEPARAN SULFATE GLYCOSYLTRANSFERASE -RELATED"/>
    <property type="match status" value="1"/>
</dbReference>
<dbReference type="InterPro" id="IPR040911">
    <property type="entry name" value="Exostosin_GT47"/>
</dbReference>
<keyword evidence="7" id="KW-1133">Transmembrane helix</keyword>
<name>A0A2P2K2A6_RHIMU</name>
<feature type="region of interest" description="Disordered" evidence="6">
    <location>
        <begin position="216"/>
        <end position="237"/>
    </location>
</feature>
<feature type="region of interest" description="Disordered" evidence="6">
    <location>
        <begin position="108"/>
        <end position="176"/>
    </location>
</feature>
<keyword evidence="3" id="KW-0328">Glycosyltransferase</keyword>
<accession>A0A2P2K2A6</accession>
<protein>
    <submittedName>
        <fullName evidence="9">Putative glycosyltransferase At5g03795</fullName>
    </submittedName>
</protein>
<comment type="subcellular location">
    <subcellularLocation>
        <location evidence="1">Golgi apparatus membrane</location>
        <topology evidence="1">Single-pass type II membrane protein</topology>
    </subcellularLocation>
</comment>
<organism evidence="9">
    <name type="scientific">Rhizophora mucronata</name>
    <name type="common">Asiatic mangrove</name>
    <dbReference type="NCBI Taxonomy" id="61149"/>
    <lineage>
        <taxon>Eukaryota</taxon>
        <taxon>Viridiplantae</taxon>
        <taxon>Streptophyta</taxon>
        <taxon>Embryophyta</taxon>
        <taxon>Tracheophyta</taxon>
        <taxon>Spermatophyta</taxon>
        <taxon>Magnoliopsida</taxon>
        <taxon>eudicotyledons</taxon>
        <taxon>Gunneridae</taxon>
        <taxon>Pentapetalae</taxon>
        <taxon>rosids</taxon>
        <taxon>fabids</taxon>
        <taxon>Malpighiales</taxon>
        <taxon>Rhizophoraceae</taxon>
        <taxon>Rhizophora</taxon>
    </lineage>
</organism>
<feature type="compositionally biased region" description="Polar residues" evidence="6">
    <location>
        <begin position="137"/>
        <end position="150"/>
    </location>
</feature>
<sequence length="659" mass="74973">MGQETRCWCPWETWRLMCLMGMVIALIIAIQYLELPYGNVLSFVPSADKTVAAGNNSLSMAGASPKPEMFSNMTRLSGLNSSYPNGSDKIAKDDGKYKAADNNIDHLSEGVAGTNKSSGLDNQDKEASRDRSVDLGINSTRDAVNNSGSRSAPEKTEQSFLPENTEAKNADTPSIPPAFAPVNLSPDTTFPRNMEPNITALDVPNEPNTSAVNEKVSSFSNNEGTGEPPGNLNPAHNISSKITVPEVKKMPEMPNSPVISISEMNNLLLQSWSSPYLVRPHWSSAVDQELLQAKSRIESDPILENDPLLYAPLYRNVSMFKRSYELMEQMLKVYVYREGEKPILHRPELSGIYASEGWFMKLMEANKQFVTKDARKAHLFYLPFSSRNLEETLYVPNSHRHDNLVQYLKTYLDVIAAKYPFWNRTDGADHFLVACHDWAPSETRQHMKNCIRALCNADIKEGFVFGKDVSLPETYVRKPKQLLRDLGGKPASKRKILAFFAGQMHGYLRPILLKHWENKDPDMKIFGPMPRVKGQRNYIQHMKSSRYCICAKGYEVNSPRVVEAIFYECVPVIISDNFVPPFFEVLNWESFAVFVAEKDIVRLKEILVSIPRRKYLQLQMRVKKVQRHFLWRATPEKYDIFHMILHSVWFNRVFQVSPT</sequence>
<dbReference type="InterPro" id="IPR004263">
    <property type="entry name" value="Exostosin"/>
</dbReference>
<dbReference type="GO" id="GO:0000139">
    <property type="term" value="C:Golgi membrane"/>
    <property type="evidence" value="ECO:0007669"/>
    <property type="project" value="UniProtKB-SubCell"/>
</dbReference>
<evidence type="ECO:0000256" key="4">
    <source>
        <dbReference type="ARBA" id="ARBA00022968"/>
    </source>
</evidence>
<evidence type="ECO:0000259" key="8">
    <source>
        <dbReference type="Pfam" id="PF03016"/>
    </source>
</evidence>
<dbReference type="EMBL" id="GGEC01019358">
    <property type="protein sequence ID" value="MBW99841.1"/>
    <property type="molecule type" value="Transcribed_RNA"/>
</dbReference>
<keyword evidence="7" id="KW-0812">Transmembrane</keyword>
<evidence type="ECO:0000256" key="7">
    <source>
        <dbReference type="SAM" id="Phobius"/>
    </source>
</evidence>
<comment type="similarity">
    <text evidence="2">Belongs to the glycosyltransferase 47 family.</text>
</comment>
<keyword evidence="4" id="KW-0735">Signal-anchor</keyword>
<feature type="compositionally biased region" description="Basic and acidic residues" evidence="6">
    <location>
        <begin position="122"/>
        <end position="133"/>
    </location>
</feature>
<evidence type="ECO:0000313" key="9">
    <source>
        <dbReference type="EMBL" id="MBW99841.1"/>
    </source>
</evidence>
<keyword evidence="9" id="KW-0808">Transferase</keyword>
<proteinExistence type="inferred from homology"/>